<feature type="transmembrane region" description="Helical" evidence="1">
    <location>
        <begin position="260"/>
        <end position="278"/>
    </location>
</feature>
<evidence type="ECO:0000313" key="3">
    <source>
        <dbReference type="Proteomes" id="UP001207605"/>
    </source>
</evidence>
<feature type="transmembrane region" description="Helical" evidence="1">
    <location>
        <begin position="145"/>
        <end position="165"/>
    </location>
</feature>
<feature type="transmembrane region" description="Helical" evidence="1">
    <location>
        <begin position="114"/>
        <end position="133"/>
    </location>
</feature>
<dbReference type="RefSeq" id="WP_262580676.1">
    <property type="nucleotide sequence ID" value="NZ_JAOQJV010000001.1"/>
</dbReference>
<dbReference type="EMBL" id="JAOQJV010000001">
    <property type="protein sequence ID" value="MCU6698905.1"/>
    <property type="molecule type" value="Genomic_DNA"/>
</dbReference>
<organism evidence="2 3">
    <name type="scientific">Dorea ammoniilytica</name>
    <dbReference type="NCBI Taxonomy" id="2981788"/>
    <lineage>
        <taxon>Bacteria</taxon>
        <taxon>Bacillati</taxon>
        <taxon>Bacillota</taxon>
        <taxon>Clostridia</taxon>
        <taxon>Lachnospirales</taxon>
        <taxon>Lachnospiraceae</taxon>
        <taxon>Dorea</taxon>
    </lineage>
</organism>
<reference evidence="2 3" key="1">
    <citation type="journal article" date="2021" name="ISME Commun">
        <title>Automated analysis of genomic sequences facilitates high-throughput and comprehensive description of bacteria.</title>
        <authorList>
            <person name="Hitch T.C.A."/>
        </authorList>
    </citation>
    <scope>NUCLEOTIDE SEQUENCE [LARGE SCALE GENOMIC DNA]</scope>
    <source>
        <strain evidence="2 3">Sanger_02</strain>
    </source>
</reference>
<accession>A0ABT2S3R5</accession>
<keyword evidence="1" id="KW-0472">Membrane</keyword>
<sequence length="318" mass="35663">MKRRILSALLLSVFFLFLFYRNAVISGALEGLVLWYLYVLPTLLPFMILTQMMMQTDTVYLVSRITESFMRLFPGVSGYGSFAVIAGFLCGYPVGAKVTADLTVSERISPDEGAFLLSFCNNMSPMFILGVLFRNYIPEHALHLPFFLILTGSPMLCSQMFRLYYTHKPRIHSEEYRTCAIGSSVQPASHSFGTILNTSITESADAIIRVALYMMLASIWMHMLDQIILTDSVGKTILLSTFEITTGLELLSGLPISRNIRYLIMLALTSFGGISSILQTMSMIQRSGLKMIPYIAEKLVTMTVTSLLAYLYLIVINY</sequence>
<gene>
    <name evidence="2" type="ORF">OCV65_01425</name>
</gene>
<protein>
    <submittedName>
        <fullName evidence="2">Transporter</fullName>
    </submittedName>
</protein>
<evidence type="ECO:0000313" key="2">
    <source>
        <dbReference type="EMBL" id="MCU6698905.1"/>
    </source>
</evidence>
<proteinExistence type="predicted"/>
<comment type="caution">
    <text evidence="2">The sequence shown here is derived from an EMBL/GenBank/DDBJ whole genome shotgun (WGS) entry which is preliminary data.</text>
</comment>
<keyword evidence="1" id="KW-0812">Transmembrane</keyword>
<keyword evidence="1" id="KW-1133">Transmembrane helix</keyword>
<dbReference type="Proteomes" id="UP001207605">
    <property type="component" value="Unassembled WGS sequence"/>
</dbReference>
<evidence type="ECO:0000256" key="1">
    <source>
        <dbReference type="SAM" id="Phobius"/>
    </source>
</evidence>
<feature type="transmembrane region" description="Helical" evidence="1">
    <location>
        <begin position="299"/>
        <end position="316"/>
    </location>
</feature>
<keyword evidence="3" id="KW-1185">Reference proteome</keyword>
<feature type="transmembrane region" description="Helical" evidence="1">
    <location>
        <begin position="33"/>
        <end position="52"/>
    </location>
</feature>
<feature type="transmembrane region" description="Helical" evidence="1">
    <location>
        <begin position="72"/>
        <end position="94"/>
    </location>
</feature>
<name>A0ABT2S3R5_9FIRM</name>